<accession>A0A0S2KK53</accession>
<sequence>MTNKRDLKRTINYICSDLFAECVGASLYNGTPEKDNVESLLTSIISTHTDFIRRISHPEPGMPQRQYYKNLIAEFNGQVSEIIDQIGNLN</sequence>
<proteinExistence type="predicted"/>
<dbReference type="KEGG" id="peo:AS203_05910"/>
<evidence type="ECO:0000313" key="2">
    <source>
        <dbReference type="Proteomes" id="UP000056252"/>
    </source>
</evidence>
<dbReference type="RefSeq" id="WP_025065626.1">
    <property type="nucleotide sequence ID" value="NZ_CAUPOR010000035.1"/>
</dbReference>
<keyword evidence="2" id="KW-1185">Reference proteome</keyword>
<name>A0A0S2KK53_9BACT</name>
<organism evidence="1 2">
    <name type="scientific">Hoylesella enoeca</name>
    <dbReference type="NCBI Taxonomy" id="76123"/>
    <lineage>
        <taxon>Bacteria</taxon>
        <taxon>Pseudomonadati</taxon>
        <taxon>Bacteroidota</taxon>
        <taxon>Bacteroidia</taxon>
        <taxon>Bacteroidales</taxon>
        <taxon>Prevotellaceae</taxon>
        <taxon>Hoylesella</taxon>
    </lineage>
</organism>
<dbReference type="EMBL" id="CP013195">
    <property type="protein sequence ID" value="ALO48668.1"/>
    <property type="molecule type" value="Genomic_DNA"/>
</dbReference>
<dbReference type="STRING" id="76123.AS203_05910"/>
<dbReference type="eggNOG" id="ENOG5033FB6">
    <property type="taxonomic scope" value="Bacteria"/>
</dbReference>
<evidence type="ECO:0000313" key="1">
    <source>
        <dbReference type="EMBL" id="ALO48668.1"/>
    </source>
</evidence>
<protein>
    <submittedName>
        <fullName evidence="1">Uncharacterized protein</fullName>
    </submittedName>
</protein>
<reference evidence="2" key="1">
    <citation type="submission" date="2015-11" db="EMBL/GenBank/DDBJ databases">
        <authorList>
            <person name="Holder M.E."/>
            <person name="Ajami N.J."/>
            <person name="Petrosino J.F."/>
        </authorList>
    </citation>
    <scope>NUCLEOTIDE SEQUENCE [LARGE SCALE GENOMIC DNA]</scope>
    <source>
        <strain evidence="2">F0113</strain>
    </source>
</reference>
<gene>
    <name evidence="1" type="ORF">AS203_05910</name>
</gene>
<dbReference type="Proteomes" id="UP000056252">
    <property type="component" value="Chromosome"/>
</dbReference>
<dbReference type="OrthoDB" id="1121857at2"/>
<dbReference type="AlphaFoldDB" id="A0A0S2KK53"/>